<protein>
    <submittedName>
        <fullName evidence="2">Uncharacterized protein</fullName>
    </submittedName>
</protein>
<feature type="region of interest" description="Disordered" evidence="1">
    <location>
        <begin position="1"/>
        <end position="51"/>
    </location>
</feature>
<evidence type="ECO:0000256" key="1">
    <source>
        <dbReference type="SAM" id="MobiDB-lite"/>
    </source>
</evidence>
<dbReference type="EMBL" id="GBRH01269111">
    <property type="protein sequence ID" value="JAD28784.1"/>
    <property type="molecule type" value="Transcribed_RNA"/>
</dbReference>
<proteinExistence type="predicted"/>
<name>A0A0A8YPW1_ARUDO</name>
<dbReference type="AlphaFoldDB" id="A0A0A8YPW1"/>
<sequence>MTRPRGCRAPPPACAARPPCQGRLFPRERRTGIRLRTQPPSARTPGCRRWR</sequence>
<reference evidence="2" key="2">
    <citation type="journal article" date="2015" name="Data Brief">
        <title>Shoot transcriptome of the giant reed, Arundo donax.</title>
        <authorList>
            <person name="Barrero R.A."/>
            <person name="Guerrero F.D."/>
            <person name="Moolhuijzen P."/>
            <person name="Goolsby J.A."/>
            <person name="Tidwell J."/>
            <person name="Bellgard S.E."/>
            <person name="Bellgard M.I."/>
        </authorList>
    </citation>
    <scope>NUCLEOTIDE SEQUENCE</scope>
    <source>
        <tissue evidence="2">Shoot tissue taken approximately 20 cm above the soil surface</tissue>
    </source>
</reference>
<feature type="compositionally biased region" description="Low complexity" evidence="1">
    <location>
        <begin position="1"/>
        <end position="20"/>
    </location>
</feature>
<accession>A0A0A8YPW1</accession>
<evidence type="ECO:0000313" key="2">
    <source>
        <dbReference type="EMBL" id="JAD28784.1"/>
    </source>
</evidence>
<organism evidence="2">
    <name type="scientific">Arundo donax</name>
    <name type="common">Giant reed</name>
    <name type="synonym">Donax arundinaceus</name>
    <dbReference type="NCBI Taxonomy" id="35708"/>
    <lineage>
        <taxon>Eukaryota</taxon>
        <taxon>Viridiplantae</taxon>
        <taxon>Streptophyta</taxon>
        <taxon>Embryophyta</taxon>
        <taxon>Tracheophyta</taxon>
        <taxon>Spermatophyta</taxon>
        <taxon>Magnoliopsida</taxon>
        <taxon>Liliopsida</taxon>
        <taxon>Poales</taxon>
        <taxon>Poaceae</taxon>
        <taxon>PACMAD clade</taxon>
        <taxon>Arundinoideae</taxon>
        <taxon>Arundineae</taxon>
        <taxon>Arundo</taxon>
    </lineage>
</organism>
<reference evidence="2" key="1">
    <citation type="submission" date="2014-09" db="EMBL/GenBank/DDBJ databases">
        <authorList>
            <person name="Magalhaes I.L.F."/>
            <person name="Oliveira U."/>
            <person name="Santos F.R."/>
            <person name="Vidigal T.H.D.A."/>
            <person name="Brescovit A.D."/>
            <person name="Santos A.J."/>
        </authorList>
    </citation>
    <scope>NUCLEOTIDE SEQUENCE</scope>
    <source>
        <tissue evidence="2">Shoot tissue taken approximately 20 cm above the soil surface</tissue>
    </source>
</reference>